<reference evidence="3 4" key="1">
    <citation type="submission" date="2020-01" db="EMBL/GenBank/DDBJ databases">
        <title>Whole genome and functional gene identification of agarase of Vibrio HN897.</title>
        <authorList>
            <person name="Liu Y."/>
            <person name="Zhao Z."/>
        </authorList>
    </citation>
    <scope>NUCLEOTIDE SEQUENCE [LARGE SCALE GENOMIC DNA]</scope>
    <source>
        <strain evidence="3 4">HN897</strain>
    </source>
</reference>
<evidence type="ECO:0000313" key="4">
    <source>
        <dbReference type="Proteomes" id="UP000464262"/>
    </source>
</evidence>
<dbReference type="KEGG" id="vas:GT360_06380"/>
<dbReference type="EMBL" id="CP047475">
    <property type="protein sequence ID" value="QIA63162.1"/>
    <property type="molecule type" value="Genomic_DNA"/>
</dbReference>
<organism evidence="3 4">
    <name type="scientific">Vibrio astriarenae</name>
    <dbReference type="NCBI Taxonomy" id="1481923"/>
    <lineage>
        <taxon>Bacteria</taxon>
        <taxon>Pseudomonadati</taxon>
        <taxon>Pseudomonadota</taxon>
        <taxon>Gammaproteobacteria</taxon>
        <taxon>Vibrionales</taxon>
        <taxon>Vibrionaceae</taxon>
        <taxon>Vibrio</taxon>
    </lineage>
</organism>
<evidence type="ECO:0000313" key="3">
    <source>
        <dbReference type="EMBL" id="QIA63162.1"/>
    </source>
</evidence>
<gene>
    <name evidence="3" type="ORF">GT360_06380</name>
</gene>
<protein>
    <submittedName>
        <fullName evidence="3">Nitrogen fixation protein NifZ</fullName>
    </submittedName>
</protein>
<keyword evidence="4" id="KW-1185">Reference proteome</keyword>
<proteinExistence type="inferred from homology"/>
<accession>A0A7Z2T2M8</accession>
<comment type="similarity">
    <text evidence="1">Belongs to the NifZ family.</text>
</comment>
<dbReference type="Pfam" id="PF04319">
    <property type="entry name" value="NifZ"/>
    <property type="match status" value="1"/>
</dbReference>
<dbReference type="Proteomes" id="UP000464262">
    <property type="component" value="Chromosome 1"/>
</dbReference>
<dbReference type="GO" id="GO:0009399">
    <property type="term" value="P:nitrogen fixation"/>
    <property type="evidence" value="ECO:0007669"/>
    <property type="project" value="InterPro"/>
</dbReference>
<dbReference type="AlphaFoldDB" id="A0A7Z2T2M8"/>
<dbReference type="InterPro" id="IPR007415">
    <property type="entry name" value="Nitrogenase_MoFe_mat_NifZ"/>
</dbReference>
<keyword evidence="2" id="KW-0535">Nitrogen fixation</keyword>
<evidence type="ECO:0000256" key="1">
    <source>
        <dbReference type="ARBA" id="ARBA00008027"/>
    </source>
</evidence>
<name>A0A7Z2T2M8_9VIBR</name>
<sequence length="178" mass="20621">MYLETRFEIGDEVRVVRTIRNDGSVTDDSSKGNVLVKAGEIGYVRSLGFFLQNQIIFRVYFPSEDREIGVRNEELLTSDLPWQENIFYRKQRVPLNYSLAHKGQVFARKNETVEIRDIKRNLDTGLLQYLVLAKGQWVWLEQGALQRPEPLPEQLPEQPTDQLNAFDSEESELCVMNG</sequence>
<dbReference type="RefSeq" id="WP_164648066.1">
    <property type="nucleotide sequence ID" value="NZ_CP047475.1"/>
</dbReference>
<evidence type="ECO:0000256" key="2">
    <source>
        <dbReference type="ARBA" id="ARBA00023231"/>
    </source>
</evidence>